<reference evidence="1 2" key="1">
    <citation type="journal article" date="2019" name="Nat. Ecol. Evol.">
        <title>Megaphylogeny resolves global patterns of mushroom evolution.</title>
        <authorList>
            <person name="Varga T."/>
            <person name="Krizsan K."/>
            <person name="Foldi C."/>
            <person name="Dima B."/>
            <person name="Sanchez-Garcia M."/>
            <person name="Sanchez-Ramirez S."/>
            <person name="Szollosi G.J."/>
            <person name="Szarkandi J.G."/>
            <person name="Papp V."/>
            <person name="Albert L."/>
            <person name="Andreopoulos W."/>
            <person name="Angelini C."/>
            <person name="Antonin V."/>
            <person name="Barry K.W."/>
            <person name="Bougher N.L."/>
            <person name="Buchanan P."/>
            <person name="Buyck B."/>
            <person name="Bense V."/>
            <person name="Catcheside P."/>
            <person name="Chovatia M."/>
            <person name="Cooper J."/>
            <person name="Damon W."/>
            <person name="Desjardin D."/>
            <person name="Finy P."/>
            <person name="Geml J."/>
            <person name="Haridas S."/>
            <person name="Hughes K."/>
            <person name="Justo A."/>
            <person name="Karasinski D."/>
            <person name="Kautmanova I."/>
            <person name="Kiss B."/>
            <person name="Kocsube S."/>
            <person name="Kotiranta H."/>
            <person name="LaButti K.M."/>
            <person name="Lechner B.E."/>
            <person name="Liimatainen K."/>
            <person name="Lipzen A."/>
            <person name="Lukacs Z."/>
            <person name="Mihaltcheva S."/>
            <person name="Morgado L.N."/>
            <person name="Niskanen T."/>
            <person name="Noordeloos M.E."/>
            <person name="Ohm R.A."/>
            <person name="Ortiz-Santana B."/>
            <person name="Ovrebo C."/>
            <person name="Racz N."/>
            <person name="Riley R."/>
            <person name="Savchenko A."/>
            <person name="Shiryaev A."/>
            <person name="Soop K."/>
            <person name="Spirin V."/>
            <person name="Szebenyi C."/>
            <person name="Tomsovsky M."/>
            <person name="Tulloss R.E."/>
            <person name="Uehling J."/>
            <person name="Grigoriev I.V."/>
            <person name="Vagvolgyi C."/>
            <person name="Papp T."/>
            <person name="Martin F.M."/>
            <person name="Miettinen O."/>
            <person name="Hibbett D.S."/>
            <person name="Nagy L.G."/>
        </authorList>
    </citation>
    <scope>NUCLEOTIDE SEQUENCE [LARGE SCALE GENOMIC DNA]</scope>
    <source>
        <strain evidence="1 2">OMC1185</strain>
    </source>
</reference>
<name>A0A5C3N2A5_9AGAM</name>
<protein>
    <submittedName>
        <fullName evidence="1">Uncharacterized protein</fullName>
    </submittedName>
</protein>
<accession>A0A5C3N2A5</accession>
<proteinExistence type="predicted"/>
<evidence type="ECO:0000313" key="1">
    <source>
        <dbReference type="EMBL" id="TFK50546.1"/>
    </source>
</evidence>
<dbReference type="AlphaFoldDB" id="A0A5C3N2A5"/>
<evidence type="ECO:0000313" key="2">
    <source>
        <dbReference type="Proteomes" id="UP000305948"/>
    </source>
</evidence>
<dbReference type="EMBL" id="ML213513">
    <property type="protein sequence ID" value="TFK50546.1"/>
    <property type="molecule type" value="Genomic_DNA"/>
</dbReference>
<keyword evidence="2" id="KW-1185">Reference proteome</keyword>
<organism evidence="1 2">
    <name type="scientific">Heliocybe sulcata</name>
    <dbReference type="NCBI Taxonomy" id="5364"/>
    <lineage>
        <taxon>Eukaryota</taxon>
        <taxon>Fungi</taxon>
        <taxon>Dikarya</taxon>
        <taxon>Basidiomycota</taxon>
        <taxon>Agaricomycotina</taxon>
        <taxon>Agaricomycetes</taxon>
        <taxon>Gloeophyllales</taxon>
        <taxon>Gloeophyllaceae</taxon>
        <taxon>Heliocybe</taxon>
    </lineage>
</organism>
<sequence>MALETVGQRENIPDFNDLFCNHRSSVDDHVSPGESIDGGRLNMPPKPCSREAMYLSLFMNGIIVLDVEHRYLSGAGKCSRRERSSAPGPCFIKL</sequence>
<dbReference type="Proteomes" id="UP000305948">
    <property type="component" value="Unassembled WGS sequence"/>
</dbReference>
<gene>
    <name evidence="1" type="ORF">OE88DRAFT_1661024</name>
</gene>